<keyword evidence="2 4" id="KW-0808">Transferase</keyword>
<comment type="similarity">
    <text evidence="1 4">Belongs to the polyphosphate kinase 2 (PPK2) family. Class I subfamily.</text>
</comment>
<dbReference type="InterPro" id="IPR022488">
    <property type="entry name" value="PPK2-related"/>
</dbReference>
<dbReference type="Pfam" id="PF03976">
    <property type="entry name" value="PPK2"/>
    <property type="match status" value="1"/>
</dbReference>
<dbReference type="NCBIfam" id="TIGR03707">
    <property type="entry name" value="PPK2_P_aer"/>
    <property type="match status" value="1"/>
</dbReference>
<dbReference type="AlphaFoldDB" id="A0A075JF40"/>
<keyword evidence="3 4" id="KW-0418">Kinase</keyword>
<keyword evidence="8" id="KW-1185">Reference proteome</keyword>
<dbReference type="KEGG" id="dni:HX89_01310"/>
<evidence type="ECO:0000256" key="5">
    <source>
        <dbReference type="SAM" id="MobiDB-lite"/>
    </source>
</evidence>
<evidence type="ECO:0000313" key="8">
    <source>
        <dbReference type="Proteomes" id="UP000027986"/>
    </source>
</evidence>
<evidence type="ECO:0000259" key="6">
    <source>
        <dbReference type="Pfam" id="PF03976"/>
    </source>
</evidence>
<comment type="function">
    <text evidence="4">Uses inorganic polyphosphate (polyP) as a donor to convert GDP to GTP or ADP to ATP.</text>
</comment>
<dbReference type="PANTHER" id="PTHR34383">
    <property type="entry name" value="POLYPHOSPHATE:AMP PHOSPHOTRANSFERASE-RELATED"/>
    <property type="match status" value="1"/>
</dbReference>
<evidence type="ECO:0000256" key="4">
    <source>
        <dbReference type="RuleBase" id="RU369062"/>
    </source>
</evidence>
<dbReference type="InterPro" id="IPR027417">
    <property type="entry name" value="P-loop_NTPase"/>
</dbReference>
<dbReference type="SUPFAM" id="SSF52540">
    <property type="entry name" value="P-loop containing nucleoside triphosphate hydrolases"/>
    <property type="match status" value="1"/>
</dbReference>
<dbReference type="EC" id="2.7.4.-" evidence="4"/>
<accession>A0A075JF40</accession>
<name>A0A075JF40_9MICO</name>
<reference evidence="7 8" key="1">
    <citation type="submission" date="2014-07" db="EMBL/GenBank/DDBJ databases">
        <title>Genome Sequencing of Dermacoccus nishinomiyaensis.</title>
        <authorList>
            <person name="Hong K.W."/>
            <person name="Chan K.G."/>
        </authorList>
    </citation>
    <scope>NUCLEOTIDE SEQUENCE [LARGE SCALE GENOMIC DNA]</scope>
    <source>
        <strain evidence="7 8">M25</strain>
    </source>
</reference>
<dbReference type="Proteomes" id="UP000027986">
    <property type="component" value="Chromosome"/>
</dbReference>
<comment type="subunit">
    <text evidence="4">Homotetramer.</text>
</comment>
<feature type="domain" description="Polyphosphate kinase-2-related" evidence="6">
    <location>
        <begin position="24"/>
        <end position="247"/>
    </location>
</feature>
<feature type="region of interest" description="Disordered" evidence="5">
    <location>
        <begin position="268"/>
        <end position="343"/>
    </location>
</feature>
<sequence>MGKKKFKTQDETWQHNYPYDVKMTRTEYEYLKRQMQIELLKMQAWVKESGEKVVLIFEGRDAAGKGGSIKRFNEHLNPRGARTVALDKPTEREMGQWYFQRYVSHLPTAGEIVFFDRSWYNRAGVERVMGYCTDEQYDEFMRTAPQFEQMLTGSGIHLRKLWFSVGKAEQLTRFEKRRTDPVRQWKLSPTDLASLDKWDDYTKAKEAMFEHTDTEWAPWTVIKSNDKKRARVEVMRYVLDSLDYPGKNTDFIHAPDPLIVGPAKHILDEGEGGFQEGYPDRHDGGKTPTHTAPKSKSAAKARAKAQAEVKALEMQRTAESIARGDGDKSAEQKSAEAKAAEGR</sequence>
<dbReference type="InterPro" id="IPR022486">
    <property type="entry name" value="PPK2_PA0141"/>
</dbReference>
<evidence type="ECO:0000256" key="3">
    <source>
        <dbReference type="ARBA" id="ARBA00022777"/>
    </source>
</evidence>
<dbReference type="HOGENOM" id="CLU_048699_2_2_11"/>
<dbReference type="Gene3D" id="3.40.50.300">
    <property type="entry name" value="P-loop containing nucleotide triphosphate hydrolases"/>
    <property type="match status" value="1"/>
</dbReference>
<proteinExistence type="inferred from homology"/>
<organism evidence="7 8">
    <name type="scientific">Dermacoccus nishinomiyaensis</name>
    <dbReference type="NCBI Taxonomy" id="1274"/>
    <lineage>
        <taxon>Bacteria</taxon>
        <taxon>Bacillati</taxon>
        <taxon>Actinomycetota</taxon>
        <taxon>Actinomycetes</taxon>
        <taxon>Micrococcales</taxon>
        <taxon>Dermacoccaceae</taxon>
        <taxon>Dermacoccus</taxon>
    </lineage>
</organism>
<protein>
    <recommendedName>
        <fullName evidence="4">ADP/GDP-polyphosphate phosphotransferase</fullName>
        <ecNumber evidence="4">2.7.4.-</ecNumber>
    </recommendedName>
    <alternativeName>
        <fullName evidence="4">Polyphosphate kinase PPK2</fullName>
    </alternativeName>
</protein>
<dbReference type="PANTHER" id="PTHR34383:SF1">
    <property type="entry name" value="ADP-POLYPHOSPHATE PHOSPHOTRANSFERASE"/>
    <property type="match status" value="1"/>
</dbReference>
<dbReference type="eggNOG" id="COG2326">
    <property type="taxonomic scope" value="Bacteria"/>
</dbReference>
<gene>
    <name evidence="7" type="ORF">HX89_01310</name>
</gene>
<feature type="compositionally biased region" description="Basic and acidic residues" evidence="5">
    <location>
        <begin position="322"/>
        <end position="343"/>
    </location>
</feature>
<dbReference type="EMBL" id="CP008889">
    <property type="protein sequence ID" value="AIF39847.1"/>
    <property type="molecule type" value="Genomic_DNA"/>
</dbReference>
<dbReference type="GeneID" id="41839887"/>
<evidence type="ECO:0000256" key="2">
    <source>
        <dbReference type="ARBA" id="ARBA00022679"/>
    </source>
</evidence>
<evidence type="ECO:0000313" key="7">
    <source>
        <dbReference type="EMBL" id="AIF39847.1"/>
    </source>
</evidence>
<dbReference type="RefSeq" id="WP_051805481.1">
    <property type="nucleotide sequence ID" value="NZ_CP008889.1"/>
</dbReference>
<evidence type="ECO:0000256" key="1">
    <source>
        <dbReference type="ARBA" id="ARBA00009924"/>
    </source>
</evidence>
<dbReference type="OrthoDB" id="9775224at2"/>
<dbReference type="GO" id="GO:0006793">
    <property type="term" value="P:phosphorus metabolic process"/>
    <property type="evidence" value="ECO:0007669"/>
    <property type="project" value="InterPro"/>
</dbReference>
<dbReference type="GO" id="GO:0008976">
    <property type="term" value="F:polyphosphate kinase activity"/>
    <property type="evidence" value="ECO:0007669"/>
    <property type="project" value="UniProtKB-UniRule"/>
</dbReference>